<dbReference type="EMBL" id="JROU02001507">
    <property type="protein sequence ID" value="OEH76225.1"/>
    <property type="molecule type" value="Genomic_DNA"/>
</dbReference>
<keyword evidence="7" id="KW-1185">Reference proteome</keyword>
<protein>
    <recommendedName>
        <fullName evidence="5">Ribonuclease P/MRP protein subunit POP5</fullName>
    </recommendedName>
</protein>
<dbReference type="VEuPathDB" id="ToxoDB:cyc_07147"/>
<dbReference type="SUPFAM" id="SSF160350">
    <property type="entry name" value="Rnp2-like"/>
    <property type="match status" value="1"/>
</dbReference>
<dbReference type="InterPro" id="IPR002759">
    <property type="entry name" value="Pop5/Rpp14/Rnp2-like"/>
</dbReference>
<evidence type="ECO:0000313" key="6">
    <source>
        <dbReference type="EMBL" id="OEH76225.1"/>
    </source>
</evidence>
<reference evidence="6 7" key="1">
    <citation type="journal article" date="2016" name="BMC Genomics">
        <title>Comparative genomics reveals Cyclospora cayetanensis possesses coccidia-like metabolism and invasion components but unique surface antigens.</title>
        <authorList>
            <person name="Liu S."/>
            <person name="Wang L."/>
            <person name="Zheng H."/>
            <person name="Xu Z."/>
            <person name="Roellig D.M."/>
            <person name="Li N."/>
            <person name="Frace M.A."/>
            <person name="Tang K."/>
            <person name="Arrowood M.J."/>
            <person name="Moss D.M."/>
            <person name="Zhang L."/>
            <person name="Feng Y."/>
            <person name="Xiao L."/>
        </authorList>
    </citation>
    <scope>NUCLEOTIDE SEQUENCE [LARGE SCALE GENOMIC DNA]</scope>
    <source>
        <strain evidence="6 7">CHN_HEN01</strain>
    </source>
</reference>
<dbReference type="PIRSF" id="PIRSF023803">
    <property type="entry name" value="Ribonuclease_P_prd"/>
    <property type="match status" value="1"/>
</dbReference>
<evidence type="ECO:0000256" key="5">
    <source>
        <dbReference type="PIRNR" id="PIRNR023803"/>
    </source>
</evidence>
<keyword evidence="4" id="KW-0539">Nucleus</keyword>
<dbReference type="InParanoid" id="A0A1D3CYF3"/>
<dbReference type="InterPro" id="IPR038085">
    <property type="entry name" value="Rnp2-like_sf"/>
</dbReference>
<sequence length="134" mass="15055">MVRSKSRWIVGEAEWTSAKRKGEPWNLQAFTEALQETVSGCWGAVGVACLLPHLRVVHLNRESGTFILQVARSYLRELLLVLMALTSVEGRGCRLHVLHIGGTLLKARRSAEQMMQLALARQLKELTEVLESFD</sequence>
<proteinExistence type="inferred from homology"/>
<evidence type="ECO:0000256" key="3">
    <source>
        <dbReference type="ARBA" id="ARBA00022694"/>
    </source>
</evidence>
<dbReference type="Proteomes" id="UP000095192">
    <property type="component" value="Unassembled WGS sequence"/>
</dbReference>
<comment type="function">
    <text evidence="5">Component of ribonuclease P, a protein complex that generates mature tRNA molecules by cleaving their 5'-ends.</text>
</comment>
<name>A0A1D3CYF3_9EIME</name>
<dbReference type="InterPro" id="IPR016819">
    <property type="entry name" value="RNase_P/MRP_POP5"/>
</dbReference>
<comment type="subcellular location">
    <subcellularLocation>
        <location evidence="1">Nucleus</location>
    </subcellularLocation>
</comment>
<dbReference type="GO" id="GO:0005730">
    <property type="term" value="C:nucleolus"/>
    <property type="evidence" value="ECO:0007669"/>
    <property type="project" value="TreeGrafter"/>
</dbReference>
<gene>
    <name evidence="6" type="ORF">cyc_07147</name>
</gene>
<evidence type="ECO:0000256" key="4">
    <source>
        <dbReference type="ARBA" id="ARBA00023242"/>
    </source>
</evidence>
<evidence type="ECO:0000256" key="2">
    <source>
        <dbReference type="ARBA" id="ARBA00010800"/>
    </source>
</evidence>
<evidence type="ECO:0000313" key="7">
    <source>
        <dbReference type="Proteomes" id="UP000095192"/>
    </source>
</evidence>
<comment type="similarity">
    <text evidence="2 5">Belongs to the eukaryotic/archaeal RNase P protein component 2 family.</text>
</comment>
<dbReference type="PANTHER" id="PTHR15441:SF2">
    <property type="entry name" value="RIBONUCLEASE P_MRP PROTEIN SUBUNIT POP5"/>
    <property type="match status" value="1"/>
</dbReference>
<keyword evidence="3 5" id="KW-0819">tRNA processing</keyword>
<dbReference type="AlphaFoldDB" id="A0A1D3CYF3"/>
<comment type="caution">
    <text evidence="6">The sequence shown here is derived from an EMBL/GenBank/DDBJ whole genome shotgun (WGS) entry which is preliminary data.</text>
</comment>
<accession>A0A1D3CYF3</accession>
<dbReference type="GO" id="GO:0033204">
    <property type="term" value="F:ribonuclease P RNA binding"/>
    <property type="evidence" value="ECO:0007669"/>
    <property type="project" value="InterPro"/>
</dbReference>
<dbReference type="Pfam" id="PF01900">
    <property type="entry name" value="RNase_P_Rpp14"/>
    <property type="match status" value="1"/>
</dbReference>
<dbReference type="Gene3D" id="3.30.70.3250">
    <property type="entry name" value="Ribonuclease P, Pop5 subunit"/>
    <property type="match status" value="1"/>
</dbReference>
<dbReference type="PANTHER" id="PTHR15441">
    <property type="entry name" value="RIBONUCLEASE P PROTEIN SUBUNIT P14"/>
    <property type="match status" value="1"/>
</dbReference>
<dbReference type="GO" id="GO:0030681">
    <property type="term" value="C:multimeric ribonuclease P complex"/>
    <property type="evidence" value="ECO:0007669"/>
    <property type="project" value="TreeGrafter"/>
</dbReference>
<evidence type="ECO:0000256" key="1">
    <source>
        <dbReference type="ARBA" id="ARBA00004123"/>
    </source>
</evidence>
<dbReference type="GO" id="GO:0001682">
    <property type="term" value="P:tRNA 5'-leader removal"/>
    <property type="evidence" value="ECO:0007669"/>
    <property type="project" value="InterPro"/>
</dbReference>
<organism evidence="6 7">
    <name type="scientific">Cyclospora cayetanensis</name>
    <dbReference type="NCBI Taxonomy" id="88456"/>
    <lineage>
        <taxon>Eukaryota</taxon>
        <taxon>Sar</taxon>
        <taxon>Alveolata</taxon>
        <taxon>Apicomplexa</taxon>
        <taxon>Conoidasida</taxon>
        <taxon>Coccidia</taxon>
        <taxon>Eucoccidiorida</taxon>
        <taxon>Eimeriorina</taxon>
        <taxon>Eimeriidae</taxon>
        <taxon>Cyclospora</taxon>
    </lineage>
</organism>